<dbReference type="InterPro" id="IPR036388">
    <property type="entry name" value="WH-like_DNA-bd_sf"/>
</dbReference>
<evidence type="ECO:0000259" key="4">
    <source>
        <dbReference type="Pfam" id="PF23559"/>
    </source>
</evidence>
<feature type="domain" description="Disease resistance protein winged helix" evidence="4">
    <location>
        <begin position="494"/>
        <end position="559"/>
    </location>
</feature>
<dbReference type="InterPro" id="IPR027417">
    <property type="entry name" value="P-loop_NTPase"/>
</dbReference>
<dbReference type="GO" id="GO:0043531">
    <property type="term" value="F:ADP binding"/>
    <property type="evidence" value="ECO:0007669"/>
    <property type="project" value="InterPro"/>
</dbReference>
<evidence type="ECO:0000313" key="6">
    <source>
        <dbReference type="EMBL" id="KAF8748979.1"/>
    </source>
</evidence>
<keyword evidence="7" id="KW-1185">Reference proteome</keyword>
<dbReference type="GO" id="GO:0042742">
    <property type="term" value="P:defense response to bacterium"/>
    <property type="evidence" value="ECO:0007669"/>
    <property type="project" value="UniProtKB-ARBA"/>
</dbReference>
<organism evidence="6 7">
    <name type="scientific">Digitaria exilis</name>
    <dbReference type="NCBI Taxonomy" id="1010633"/>
    <lineage>
        <taxon>Eukaryota</taxon>
        <taxon>Viridiplantae</taxon>
        <taxon>Streptophyta</taxon>
        <taxon>Embryophyta</taxon>
        <taxon>Tracheophyta</taxon>
        <taxon>Spermatophyta</taxon>
        <taxon>Magnoliopsida</taxon>
        <taxon>Liliopsida</taxon>
        <taxon>Poales</taxon>
        <taxon>Poaceae</taxon>
        <taxon>PACMAD clade</taxon>
        <taxon>Panicoideae</taxon>
        <taxon>Panicodae</taxon>
        <taxon>Paniceae</taxon>
        <taxon>Anthephorinae</taxon>
        <taxon>Digitaria</taxon>
    </lineage>
</organism>
<dbReference type="InterPro" id="IPR002182">
    <property type="entry name" value="NB-ARC"/>
</dbReference>
<dbReference type="SUPFAM" id="SSF52540">
    <property type="entry name" value="P-loop containing nucleoside triphosphate hydrolases"/>
    <property type="match status" value="1"/>
</dbReference>
<dbReference type="Proteomes" id="UP000636709">
    <property type="component" value="Unassembled WGS sequence"/>
</dbReference>
<evidence type="ECO:0000256" key="1">
    <source>
        <dbReference type="ARBA" id="ARBA00022737"/>
    </source>
</evidence>
<dbReference type="InterPro" id="IPR056789">
    <property type="entry name" value="LRR_R13L1-DRL21"/>
</dbReference>
<comment type="caution">
    <text evidence="6">The sequence shown here is derived from an EMBL/GenBank/DDBJ whole genome shotgun (WGS) entry which is preliminary data.</text>
</comment>
<accession>A0A835KMY5</accession>
<reference evidence="6" key="1">
    <citation type="submission" date="2020-07" db="EMBL/GenBank/DDBJ databases">
        <title>Genome sequence and genetic diversity analysis of an under-domesticated orphan crop, white fonio (Digitaria exilis).</title>
        <authorList>
            <person name="Bennetzen J.L."/>
            <person name="Chen S."/>
            <person name="Ma X."/>
            <person name="Wang X."/>
            <person name="Yssel A.E.J."/>
            <person name="Chaluvadi S.R."/>
            <person name="Johnson M."/>
            <person name="Gangashetty P."/>
            <person name="Hamidou F."/>
            <person name="Sanogo M.D."/>
            <person name="Zwaenepoel A."/>
            <person name="Wallace J."/>
            <person name="Van De Peer Y."/>
            <person name="Van Deynze A."/>
        </authorList>
    </citation>
    <scope>NUCLEOTIDE SEQUENCE</scope>
    <source>
        <tissue evidence="6">Leaves</tissue>
    </source>
</reference>
<dbReference type="Gene3D" id="3.40.50.300">
    <property type="entry name" value="P-loop containing nucleotide triphosphate hydrolases"/>
    <property type="match status" value="1"/>
</dbReference>
<evidence type="ECO:0000256" key="2">
    <source>
        <dbReference type="ARBA" id="ARBA00022821"/>
    </source>
</evidence>
<dbReference type="SUPFAM" id="SSF52047">
    <property type="entry name" value="RNI-like"/>
    <property type="match status" value="1"/>
</dbReference>
<proteinExistence type="predicted"/>
<keyword evidence="1" id="KW-0677">Repeat</keyword>
<dbReference type="InterPro" id="IPR044974">
    <property type="entry name" value="Disease_R_plants"/>
</dbReference>
<dbReference type="PANTHER" id="PTHR23155">
    <property type="entry name" value="DISEASE RESISTANCE PROTEIN RP"/>
    <property type="match status" value="1"/>
</dbReference>
<evidence type="ECO:0000313" key="7">
    <source>
        <dbReference type="Proteomes" id="UP000636709"/>
    </source>
</evidence>
<dbReference type="Gene3D" id="3.80.10.10">
    <property type="entry name" value="Ribonuclease Inhibitor"/>
    <property type="match status" value="2"/>
</dbReference>
<dbReference type="PRINTS" id="PR00364">
    <property type="entry name" value="DISEASERSIST"/>
</dbReference>
<gene>
    <name evidence="6" type="ORF">HU200_012759</name>
</gene>
<dbReference type="OrthoDB" id="655895at2759"/>
<dbReference type="Gene3D" id="1.10.10.10">
    <property type="entry name" value="Winged helix-like DNA-binding domain superfamily/Winged helix DNA-binding domain"/>
    <property type="match status" value="1"/>
</dbReference>
<feature type="domain" description="R13L1/DRL21-like LRR repeat region" evidence="5">
    <location>
        <begin position="755"/>
        <end position="876"/>
    </location>
</feature>
<dbReference type="Pfam" id="PF00931">
    <property type="entry name" value="NB-ARC"/>
    <property type="match status" value="1"/>
</dbReference>
<sequence>MESALGAANWLLGKVLSKLSDDLVAGYVASRELGLNFDKIKDELNYTLGILHAAQGRGISDNPGLQGLLEGLAKKADEAEDALDELHYFMIQDELYGTREATPELGDGLSAQAQHARHAARSTAGNWLSCFSCCNSQDYAAVTDNTSKAKSPSDTQDGHVDKLPFDRVAMSNKIKQLIEDTQSKCSRVLDLLNKYPSSSFQPNMPACAKRPHTSSEITQTKLFGRDVIFEKTINEMINCTDNGETLSVLPIVGPGGLGKTTFTQHLCNDKRVEKHFTVKIWICVSTNFDVLKLSKEILNCLPATENEGQKTASDTTNLDLLQKSIAERLKSKRFLIVLDDIWECRSNDEWEKLLAPLIKGDTTSNMLLVTTRFPKVVEMVTKETAPIALDGLEPGDFWKFFKICVFGEIQHENEKEDLIDIGRQIASKLKCSPLAAKTVGRLLSKKPSREHWLEILEKKDWLNQKHDDDIIPALKISYDYLPFHLQKCFSYCALFPEDYKFDHLEITRFWISIGIIDSSDQNVKIEDMGSNYLDELLDNGFLMKGDNNYYLMHDLMHELSQSVSEKPCAYISSSTFRADDIRSSIRHLSILMQNKCTENFGDEMDKLKRTIDIGNLRSLMIFGEYTRLGLVNILKDTFKEIKSLRVLFIFINSPNSLPHNFSKLVHIRYLKLKSPRYSEVCLPSTVSKFYHLRFLDLQDWKSIYDLPKDINHLVNLRQFVALKEFQFNVPGVGKMKHVQELKEFHVKKERTGFELRELGQLGVLGGELNICGLENVRTREQANEAKLMAKRNIIILGLVWSEGQHFTGDDILDSLQPHSNLRELKIINHGGTSGPTWLCSKVHIKNLQVLHLEGVSWGTLPPIGQIYHLRNLKLKKIVGIRQFGPDFIGGITEKSFEHLKEVEFDYMPEFVEWVGGPNSHLFPRLERISCSNCPNLLALPLQDNSIQFPNICNLYINECPKLCLPPLPHSSKLSSFRTDYLNYDGTKLSIEWASEMAFHNLGEVEGLVISDASLISFADLEKLHPLRSIEIMRSQKIFLKGREDGIVLYSVQSLTLKEFPLTIKSVSNLFKCFPGLSRLDISASDEDHEEVVLNFPPSSSLRHVRFNGCKNLILPVEDGSGFQGLLLLESIDLAKCGRLFSRWSTREASQSINPFPCCLKELYFWNESSTMSMALLSNLTSLTTLRLEGCTNLTVDGFNPLTISNITDLCV</sequence>
<dbReference type="EMBL" id="JACEFO010001057">
    <property type="protein sequence ID" value="KAF8748979.1"/>
    <property type="molecule type" value="Genomic_DNA"/>
</dbReference>
<dbReference type="Pfam" id="PF23559">
    <property type="entry name" value="WHD_DRP"/>
    <property type="match status" value="1"/>
</dbReference>
<evidence type="ECO:0000259" key="3">
    <source>
        <dbReference type="Pfam" id="PF00931"/>
    </source>
</evidence>
<evidence type="ECO:0000259" key="5">
    <source>
        <dbReference type="Pfam" id="PF25019"/>
    </source>
</evidence>
<dbReference type="GO" id="GO:0009626">
    <property type="term" value="P:plant-type hypersensitive response"/>
    <property type="evidence" value="ECO:0007669"/>
    <property type="project" value="UniProtKB-ARBA"/>
</dbReference>
<dbReference type="Pfam" id="PF25019">
    <property type="entry name" value="LRR_R13L1-DRL21"/>
    <property type="match status" value="1"/>
</dbReference>
<dbReference type="SUPFAM" id="SSF52058">
    <property type="entry name" value="L domain-like"/>
    <property type="match status" value="1"/>
</dbReference>
<keyword evidence="2" id="KW-0611">Plant defense</keyword>
<dbReference type="PANTHER" id="PTHR23155:SF1240">
    <property type="entry name" value="OS01G0113150 PROTEIN"/>
    <property type="match status" value="1"/>
</dbReference>
<dbReference type="FunFam" id="1.10.10.10:FF:000322">
    <property type="entry name" value="Probable disease resistance protein At1g63360"/>
    <property type="match status" value="1"/>
</dbReference>
<dbReference type="GO" id="GO:0002758">
    <property type="term" value="P:innate immune response-activating signaling pathway"/>
    <property type="evidence" value="ECO:0007669"/>
    <property type="project" value="UniProtKB-ARBA"/>
</dbReference>
<feature type="domain" description="NB-ARC" evidence="3">
    <location>
        <begin position="230"/>
        <end position="406"/>
    </location>
</feature>
<name>A0A835KMY5_9POAL</name>
<dbReference type="InterPro" id="IPR032675">
    <property type="entry name" value="LRR_dom_sf"/>
</dbReference>
<dbReference type="AlphaFoldDB" id="A0A835KMY5"/>
<dbReference type="InterPro" id="IPR058922">
    <property type="entry name" value="WHD_DRP"/>
</dbReference>
<protein>
    <submittedName>
        <fullName evidence="6">Uncharacterized protein</fullName>
    </submittedName>
</protein>